<gene>
    <name evidence="5 8" type="primary">prmC</name>
    <name evidence="8" type="ORF">ACFSJ3_17685</name>
</gene>
<feature type="binding site" evidence="5">
    <location>
        <begin position="197"/>
        <end position="200"/>
    </location>
    <ligand>
        <name>substrate</name>
    </ligand>
</feature>
<comment type="caution">
    <text evidence="8">The sequence shown here is derived from an EMBL/GenBank/DDBJ whole genome shotgun (WGS) entry which is preliminary data.</text>
</comment>
<evidence type="ECO:0000313" key="9">
    <source>
        <dbReference type="Proteomes" id="UP001597380"/>
    </source>
</evidence>
<accession>A0ABW4XR81</accession>
<dbReference type="InterPro" id="IPR007848">
    <property type="entry name" value="Small_mtfrase_dom"/>
</dbReference>
<feature type="domain" description="Release factor glutamine methyltransferase N-terminal" evidence="7">
    <location>
        <begin position="18"/>
        <end position="86"/>
    </location>
</feature>
<reference evidence="9" key="1">
    <citation type="journal article" date="2019" name="Int. J. Syst. Evol. Microbiol.">
        <title>The Global Catalogue of Microorganisms (GCM) 10K type strain sequencing project: providing services to taxonomists for standard genome sequencing and annotation.</title>
        <authorList>
            <consortium name="The Broad Institute Genomics Platform"/>
            <consortium name="The Broad Institute Genome Sequencing Center for Infectious Disease"/>
            <person name="Wu L."/>
            <person name="Ma J."/>
        </authorList>
    </citation>
    <scope>NUCLEOTIDE SEQUENCE [LARGE SCALE GENOMIC DNA]</scope>
    <source>
        <strain evidence="9">CGMCC 1.10992</strain>
    </source>
</reference>
<keyword evidence="9" id="KW-1185">Reference proteome</keyword>
<dbReference type="Gene3D" id="3.40.50.150">
    <property type="entry name" value="Vaccinia Virus protein VP39"/>
    <property type="match status" value="1"/>
</dbReference>
<protein>
    <recommendedName>
        <fullName evidence="5">Release factor glutamine methyltransferase</fullName>
        <shortName evidence="5">RF MTase</shortName>
        <ecNumber evidence="5">2.1.1.297</ecNumber>
    </recommendedName>
    <alternativeName>
        <fullName evidence="5">N5-glutamine methyltransferase PrmC</fullName>
    </alternativeName>
    <alternativeName>
        <fullName evidence="5">Protein-(glutamine-N5) MTase PrmC</fullName>
    </alternativeName>
    <alternativeName>
        <fullName evidence="5">Protein-glutamine N-methyltransferase PrmC</fullName>
    </alternativeName>
</protein>
<feature type="domain" description="Methyltransferase small" evidence="6">
    <location>
        <begin position="117"/>
        <end position="204"/>
    </location>
</feature>
<evidence type="ECO:0000313" key="8">
    <source>
        <dbReference type="EMBL" id="MFD2097827.1"/>
    </source>
</evidence>
<dbReference type="Pfam" id="PF17827">
    <property type="entry name" value="PrmC_N"/>
    <property type="match status" value="1"/>
</dbReference>
<dbReference type="Gene3D" id="1.10.8.10">
    <property type="entry name" value="DNA helicase RuvA subunit, C-terminal domain"/>
    <property type="match status" value="1"/>
</dbReference>
<dbReference type="PANTHER" id="PTHR18895">
    <property type="entry name" value="HEMK METHYLTRANSFERASE"/>
    <property type="match status" value="1"/>
</dbReference>
<name>A0ABW4XR81_9GAMM</name>
<evidence type="ECO:0000256" key="3">
    <source>
        <dbReference type="ARBA" id="ARBA00022691"/>
    </source>
</evidence>
<evidence type="ECO:0000259" key="7">
    <source>
        <dbReference type="Pfam" id="PF17827"/>
    </source>
</evidence>
<dbReference type="Proteomes" id="UP001597380">
    <property type="component" value="Unassembled WGS sequence"/>
</dbReference>
<feature type="binding site" evidence="5">
    <location>
        <position position="153"/>
    </location>
    <ligand>
        <name>S-adenosyl-L-methionine</name>
        <dbReference type="ChEBI" id="CHEBI:59789"/>
    </ligand>
</feature>
<dbReference type="EC" id="2.1.1.297" evidence="5"/>
<dbReference type="PROSITE" id="PS00092">
    <property type="entry name" value="N6_MTASE"/>
    <property type="match status" value="1"/>
</dbReference>
<organism evidence="8 9">
    <name type="scientific">Corallincola platygyrae</name>
    <dbReference type="NCBI Taxonomy" id="1193278"/>
    <lineage>
        <taxon>Bacteria</taxon>
        <taxon>Pseudomonadati</taxon>
        <taxon>Pseudomonadota</taxon>
        <taxon>Gammaproteobacteria</taxon>
        <taxon>Alteromonadales</taxon>
        <taxon>Psychromonadaceae</taxon>
        <taxon>Corallincola</taxon>
    </lineage>
</organism>
<dbReference type="PANTHER" id="PTHR18895:SF74">
    <property type="entry name" value="MTRF1L RELEASE FACTOR GLUTAMINE METHYLTRANSFERASE"/>
    <property type="match status" value="1"/>
</dbReference>
<comment type="catalytic activity">
    <reaction evidence="4 5">
        <text>L-glutaminyl-[peptide chain release factor] + S-adenosyl-L-methionine = N(5)-methyl-L-glutaminyl-[peptide chain release factor] + S-adenosyl-L-homocysteine + H(+)</text>
        <dbReference type="Rhea" id="RHEA:42896"/>
        <dbReference type="Rhea" id="RHEA-COMP:10271"/>
        <dbReference type="Rhea" id="RHEA-COMP:10272"/>
        <dbReference type="ChEBI" id="CHEBI:15378"/>
        <dbReference type="ChEBI" id="CHEBI:30011"/>
        <dbReference type="ChEBI" id="CHEBI:57856"/>
        <dbReference type="ChEBI" id="CHEBI:59789"/>
        <dbReference type="ChEBI" id="CHEBI:61891"/>
        <dbReference type="EC" id="2.1.1.297"/>
    </reaction>
</comment>
<feature type="binding site" evidence="5">
    <location>
        <position position="197"/>
    </location>
    <ligand>
        <name>S-adenosyl-L-methionine</name>
        <dbReference type="ChEBI" id="CHEBI:59789"/>
    </ligand>
</feature>
<proteinExistence type="inferred from homology"/>
<comment type="function">
    <text evidence="5">Methylates the class 1 translation termination release factors RF1/PrfA and RF2/PrfB on the glutamine residue of the universally conserved GGQ motif.</text>
</comment>
<evidence type="ECO:0000256" key="4">
    <source>
        <dbReference type="ARBA" id="ARBA00048391"/>
    </source>
</evidence>
<dbReference type="InterPro" id="IPR004556">
    <property type="entry name" value="HemK-like"/>
</dbReference>
<dbReference type="InterPro" id="IPR029063">
    <property type="entry name" value="SAM-dependent_MTases_sf"/>
</dbReference>
<dbReference type="InterPro" id="IPR019874">
    <property type="entry name" value="RF_methyltr_PrmC"/>
</dbReference>
<sequence>MPDYDSATSSPENSIAALRKWGREQLKGLTDTAALDVDVLLCHLLGKPSSYLLTWPEKVLVDEVRDAFVALLQRRAAGEPIAHITGYREFWSLPFEVSADTLIPRPDTELLIELALALPLAADARVIDLGTGTGAIALALASEQPDWQIWGCDRVMSAVELAKRNANRLNLRQVAFLQSDWLSAFDVDAKFNLIVTNPPYIDANDPHLSEGDVRFEPKSALVAENAGLADIIAIIEQAKKHLLADGWLMIEHGWQQGEAVRALLSSAGFTSVETKKDLGGNPRCTLAQFNA</sequence>
<evidence type="ECO:0000256" key="5">
    <source>
        <dbReference type="HAMAP-Rule" id="MF_02126"/>
    </source>
</evidence>
<comment type="similarity">
    <text evidence="5">Belongs to the protein N5-glutamine methyltransferase family. PrmC subfamily.</text>
</comment>
<dbReference type="SUPFAM" id="SSF53335">
    <property type="entry name" value="S-adenosyl-L-methionine-dependent methyltransferases"/>
    <property type="match status" value="1"/>
</dbReference>
<evidence type="ECO:0000256" key="2">
    <source>
        <dbReference type="ARBA" id="ARBA00022679"/>
    </source>
</evidence>
<dbReference type="InterPro" id="IPR040758">
    <property type="entry name" value="PrmC_N"/>
</dbReference>
<keyword evidence="3 5" id="KW-0949">S-adenosyl-L-methionine</keyword>
<feature type="binding site" evidence="5">
    <location>
        <begin position="130"/>
        <end position="134"/>
    </location>
    <ligand>
        <name>S-adenosyl-L-methionine</name>
        <dbReference type="ChEBI" id="CHEBI:59789"/>
    </ligand>
</feature>
<dbReference type="GO" id="GO:0102559">
    <property type="term" value="F:peptide chain release factor N(5)-glutamine methyltransferase activity"/>
    <property type="evidence" value="ECO:0007669"/>
    <property type="project" value="UniProtKB-EC"/>
</dbReference>
<feature type="binding site" evidence="5">
    <location>
        <position position="181"/>
    </location>
    <ligand>
        <name>S-adenosyl-L-methionine</name>
        <dbReference type="ChEBI" id="CHEBI:59789"/>
    </ligand>
</feature>
<dbReference type="EMBL" id="JBHUHT010000029">
    <property type="protein sequence ID" value="MFD2097827.1"/>
    <property type="molecule type" value="Genomic_DNA"/>
</dbReference>
<evidence type="ECO:0000256" key="1">
    <source>
        <dbReference type="ARBA" id="ARBA00022603"/>
    </source>
</evidence>
<keyword evidence="1 5" id="KW-0489">Methyltransferase</keyword>
<dbReference type="NCBIfam" id="TIGR03534">
    <property type="entry name" value="RF_mod_PrmC"/>
    <property type="match status" value="1"/>
</dbReference>
<dbReference type="CDD" id="cd02440">
    <property type="entry name" value="AdoMet_MTases"/>
    <property type="match status" value="1"/>
</dbReference>
<dbReference type="GO" id="GO:0032259">
    <property type="term" value="P:methylation"/>
    <property type="evidence" value="ECO:0007669"/>
    <property type="project" value="UniProtKB-KW"/>
</dbReference>
<dbReference type="Pfam" id="PF05175">
    <property type="entry name" value="MTS"/>
    <property type="match status" value="1"/>
</dbReference>
<dbReference type="NCBIfam" id="TIGR00536">
    <property type="entry name" value="hemK_fam"/>
    <property type="match status" value="1"/>
</dbReference>
<dbReference type="InterPro" id="IPR002052">
    <property type="entry name" value="DNA_methylase_N6_adenine_CS"/>
</dbReference>
<dbReference type="InterPro" id="IPR050320">
    <property type="entry name" value="N5-glutamine_MTase"/>
</dbReference>
<dbReference type="RefSeq" id="WP_345342144.1">
    <property type="nucleotide sequence ID" value="NZ_BAABLI010000033.1"/>
</dbReference>
<dbReference type="HAMAP" id="MF_02126">
    <property type="entry name" value="RF_methyltr_PrmC"/>
    <property type="match status" value="1"/>
</dbReference>
<evidence type="ECO:0000259" key="6">
    <source>
        <dbReference type="Pfam" id="PF05175"/>
    </source>
</evidence>
<keyword evidence="2 5" id="KW-0808">Transferase</keyword>